<dbReference type="Gene3D" id="1.10.10.60">
    <property type="entry name" value="Homeodomain-like"/>
    <property type="match status" value="1"/>
</dbReference>
<keyword evidence="3" id="KW-0804">Transcription</keyword>
<comment type="caution">
    <text evidence="6">The sequence shown here is derived from an EMBL/GenBank/DDBJ whole genome shotgun (WGS) entry which is preliminary data.</text>
</comment>
<proteinExistence type="predicted"/>
<dbReference type="SUPFAM" id="SSF46689">
    <property type="entry name" value="Homeodomain-like"/>
    <property type="match status" value="1"/>
</dbReference>
<dbReference type="InterPro" id="IPR001647">
    <property type="entry name" value="HTH_TetR"/>
</dbReference>
<evidence type="ECO:0000259" key="5">
    <source>
        <dbReference type="PROSITE" id="PS50977"/>
    </source>
</evidence>
<dbReference type="Pfam" id="PF00440">
    <property type="entry name" value="TetR_N"/>
    <property type="match status" value="1"/>
</dbReference>
<organism evidence="6 7">
    <name type="scientific">Fusibacter ferrireducens</name>
    <dbReference type="NCBI Taxonomy" id="2785058"/>
    <lineage>
        <taxon>Bacteria</taxon>
        <taxon>Bacillati</taxon>
        <taxon>Bacillota</taxon>
        <taxon>Clostridia</taxon>
        <taxon>Eubacteriales</taxon>
        <taxon>Eubacteriales Family XII. Incertae Sedis</taxon>
        <taxon>Fusibacter</taxon>
    </lineage>
</organism>
<evidence type="ECO:0000256" key="3">
    <source>
        <dbReference type="ARBA" id="ARBA00023163"/>
    </source>
</evidence>
<gene>
    <name evidence="6" type="ORF">ISU02_12440</name>
</gene>
<dbReference type="InterPro" id="IPR009057">
    <property type="entry name" value="Homeodomain-like_sf"/>
</dbReference>
<evidence type="ECO:0000313" key="7">
    <source>
        <dbReference type="Proteomes" id="UP000614200"/>
    </source>
</evidence>
<dbReference type="Pfam" id="PF17922">
    <property type="entry name" value="TetR_C_17"/>
    <property type="match status" value="1"/>
</dbReference>
<name>A0ABR9ZU98_9FIRM</name>
<feature type="domain" description="HTH tetR-type" evidence="5">
    <location>
        <begin position="18"/>
        <end position="78"/>
    </location>
</feature>
<dbReference type="InterPro" id="IPR023772">
    <property type="entry name" value="DNA-bd_HTH_TetR-type_CS"/>
</dbReference>
<keyword evidence="7" id="KW-1185">Reference proteome</keyword>
<keyword evidence="1" id="KW-0805">Transcription regulation</keyword>
<dbReference type="PROSITE" id="PS01081">
    <property type="entry name" value="HTH_TETR_1"/>
    <property type="match status" value="1"/>
</dbReference>
<accession>A0ABR9ZU98</accession>
<feature type="DNA-binding region" description="H-T-H motif" evidence="4">
    <location>
        <begin position="41"/>
        <end position="60"/>
    </location>
</feature>
<sequence length="210" mass="24176">MMWMKGFKMSRLSENQLNKRKQNIIEAAFEVFAEKGYNAASMADIVQKSGVSKGGIYHYFKSKEDIFFAIGDQRFELRKNALEAYGEHESVQNTIRLYLTQAFDNMKSPDTIMSAKFSFEFWTVCTRDEAMMIKAQNRYEKYDAIFVNLLKRGVESGEIKKAIDLKGIAFLLLSTLDGITYTHVVMGATIPKSVINMYVDMMMHTIFDQK</sequence>
<dbReference type="PROSITE" id="PS50977">
    <property type="entry name" value="HTH_TETR_2"/>
    <property type="match status" value="1"/>
</dbReference>
<dbReference type="Proteomes" id="UP000614200">
    <property type="component" value="Unassembled WGS sequence"/>
</dbReference>
<dbReference type="PANTHER" id="PTHR47506:SF6">
    <property type="entry name" value="HTH-TYPE TRANSCRIPTIONAL REPRESSOR NEMR"/>
    <property type="match status" value="1"/>
</dbReference>
<evidence type="ECO:0000256" key="1">
    <source>
        <dbReference type="ARBA" id="ARBA00023015"/>
    </source>
</evidence>
<dbReference type="Gene3D" id="1.10.357.10">
    <property type="entry name" value="Tetracycline Repressor, domain 2"/>
    <property type="match status" value="1"/>
</dbReference>
<dbReference type="EMBL" id="JADKNH010000007">
    <property type="protein sequence ID" value="MBF4693921.1"/>
    <property type="molecule type" value="Genomic_DNA"/>
</dbReference>
<keyword evidence="2 4" id="KW-0238">DNA-binding</keyword>
<evidence type="ECO:0000313" key="6">
    <source>
        <dbReference type="EMBL" id="MBF4693921.1"/>
    </source>
</evidence>
<dbReference type="InterPro" id="IPR041612">
    <property type="entry name" value="YfiR_C"/>
</dbReference>
<protein>
    <submittedName>
        <fullName evidence="6">TetR/AcrR family transcriptional regulator</fullName>
    </submittedName>
</protein>
<evidence type="ECO:0000256" key="2">
    <source>
        <dbReference type="ARBA" id="ARBA00023125"/>
    </source>
</evidence>
<reference evidence="6 7" key="1">
    <citation type="submission" date="2020-11" db="EMBL/GenBank/DDBJ databases">
        <title>Fusibacter basophilias sp. nov.</title>
        <authorList>
            <person name="Qiu D."/>
        </authorList>
    </citation>
    <scope>NUCLEOTIDE SEQUENCE [LARGE SCALE GENOMIC DNA]</scope>
    <source>
        <strain evidence="6 7">Q10-2</strain>
    </source>
</reference>
<evidence type="ECO:0000256" key="4">
    <source>
        <dbReference type="PROSITE-ProRule" id="PRU00335"/>
    </source>
</evidence>
<dbReference type="SUPFAM" id="SSF48498">
    <property type="entry name" value="Tetracyclin repressor-like, C-terminal domain"/>
    <property type="match status" value="1"/>
</dbReference>
<dbReference type="InterPro" id="IPR036271">
    <property type="entry name" value="Tet_transcr_reg_TetR-rel_C_sf"/>
</dbReference>
<dbReference type="PRINTS" id="PR00455">
    <property type="entry name" value="HTHTETR"/>
</dbReference>
<dbReference type="PANTHER" id="PTHR47506">
    <property type="entry name" value="TRANSCRIPTIONAL REGULATORY PROTEIN"/>
    <property type="match status" value="1"/>
</dbReference>